<comment type="caution">
    <text evidence="9">The sequence shown here is derived from an EMBL/GenBank/DDBJ whole genome shotgun (WGS) entry which is preliminary data.</text>
</comment>
<dbReference type="GO" id="GO:0022857">
    <property type="term" value="F:transmembrane transporter activity"/>
    <property type="evidence" value="ECO:0007669"/>
    <property type="project" value="InterPro"/>
</dbReference>
<evidence type="ECO:0000256" key="6">
    <source>
        <dbReference type="ARBA" id="ARBA00023136"/>
    </source>
</evidence>
<keyword evidence="6 8" id="KW-0472">Membrane</keyword>
<evidence type="ECO:0000256" key="1">
    <source>
        <dbReference type="ARBA" id="ARBA00004162"/>
    </source>
</evidence>
<keyword evidence="5 8" id="KW-1133">Transmembrane helix</keyword>
<evidence type="ECO:0000313" key="10">
    <source>
        <dbReference type="Proteomes" id="UP000309550"/>
    </source>
</evidence>
<dbReference type="EMBL" id="VANS01000001">
    <property type="protein sequence ID" value="TMM54122.1"/>
    <property type="molecule type" value="Genomic_DNA"/>
</dbReference>
<dbReference type="AlphaFoldDB" id="A0A5S3QAI6"/>
<comment type="similarity">
    <text evidence="2 7">Belongs to the ExbD/TolR family.</text>
</comment>
<dbReference type="PANTHER" id="PTHR30558:SF7">
    <property type="entry name" value="TOL-PAL SYSTEM PROTEIN TOLR"/>
    <property type="match status" value="1"/>
</dbReference>
<keyword evidence="3" id="KW-1003">Cell membrane</keyword>
<dbReference type="Pfam" id="PF02472">
    <property type="entry name" value="ExbD"/>
    <property type="match status" value="1"/>
</dbReference>
<evidence type="ECO:0000256" key="4">
    <source>
        <dbReference type="ARBA" id="ARBA00022692"/>
    </source>
</evidence>
<dbReference type="GO" id="GO:0015031">
    <property type="term" value="P:protein transport"/>
    <property type="evidence" value="ECO:0007669"/>
    <property type="project" value="UniProtKB-KW"/>
</dbReference>
<dbReference type="PANTHER" id="PTHR30558">
    <property type="entry name" value="EXBD MEMBRANE COMPONENT OF PMF-DRIVEN MACROMOLECULE IMPORT SYSTEM"/>
    <property type="match status" value="1"/>
</dbReference>
<dbReference type="RefSeq" id="WP_138660296.1">
    <property type="nucleotide sequence ID" value="NZ_VANS01000001.1"/>
</dbReference>
<protein>
    <submittedName>
        <fullName evidence="9">Biopolymer transporter ExbD</fullName>
    </submittedName>
</protein>
<keyword evidence="10" id="KW-1185">Reference proteome</keyword>
<organism evidence="9 10">
    <name type="scientific">Sulfitobacter sabulilitoris</name>
    <dbReference type="NCBI Taxonomy" id="2562655"/>
    <lineage>
        <taxon>Bacteria</taxon>
        <taxon>Pseudomonadati</taxon>
        <taxon>Pseudomonadota</taxon>
        <taxon>Alphaproteobacteria</taxon>
        <taxon>Rhodobacterales</taxon>
        <taxon>Roseobacteraceae</taxon>
        <taxon>Sulfitobacter</taxon>
    </lineage>
</organism>
<dbReference type="InterPro" id="IPR003400">
    <property type="entry name" value="ExbD"/>
</dbReference>
<evidence type="ECO:0000313" key="9">
    <source>
        <dbReference type="EMBL" id="TMM54122.1"/>
    </source>
</evidence>
<evidence type="ECO:0000256" key="3">
    <source>
        <dbReference type="ARBA" id="ARBA00022475"/>
    </source>
</evidence>
<evidence type="ECO:0000256" key="8">
    <source>
        <dbReference type="SAM" id="Phobius"/>
    </source>
</evidence>
<accession>A0A5S3QAI6</accession>
<feature type="transmembrane region" description="Helical" evidence="8">
    <location>
        <begin position="12"/>
        <end position="36"/>
    </location>
</feature>
<name>A0A5S3QAI6_9RHOB</name>
<keyword evidence="7" id="KW-0813">Transport</keyword>
<keyword evidence="4 7" id="KW-0812">Transmembrane</keyword>
<dbReference type="OrthoDB" id="9793581at2"/>
<evidence type="ECO:0000256" key="7">
    <source>
        <dbReference type="RuleBase" id="RU003879"/>
    </source>
</evidence>
<reference evidence="9 10" key="1">
    <citation type="submission" date="2019-05" db="EMBL/GenBank/DDBJ databases">
        <title>Sulfitobacter sabulilitoris sp. nov., isolated from a marine sand.</title>
        <authorList>
            <person name="Yoon J.-H."/>
        </authorList>
    </citation>
    <scope>NUCLEOTIDE SEQUENCE [LARGE SCALE GENOMIC DNA]</scope>
    <source>
        <strain evidence="9 10">HSMS-29</strain>
    </source>
</reference>
<evidence type="ECO:0000256" key="5">
    <source>
        <dbReference type="ARBA" id="ARBA00022989"/>
    </source>
</evidence>
<evidence type="ECO:0000256" key="2">
    <source>
        <dbReference type="ARBA" id="ARBA00005811"/>
    </source>
</evidence>
<sequence length="134" mass="14329">MRLRRQTPPPRLISLVSMVDVLLIMLVFFMVTSTYLDLDMIPMIDTAEDGVATPAKPASGPVLMIRLGADGTPHVSGQAMSYDMLSSTLATLSTDVSVMILPSLRADTQSLVSLMDVATAAGVRRLRVVQVAAP</sequence>
<dbReference type="Proteomes" id="UP000309550">
    <property type="component" value="Unassembled WGS sequence"/>
</dbReference>
<dbReference type="GO" id="GO:0005886">
    <property type="term" value="C:plasma membrane"/>
    <property type="evidence" value="ECO:0007669"/>
    <property type="project" value="UniProtKB-SubCell"/>
</dbReference>
<keyword evidence="7" id="KW-0653">Protein transport</keyword>
<gene>
    <name evidence="9" type="ORF">FDT80_00515</name>
</gene>
<comment type="subcellular location">
    <subcellularLocation>
        <location evidence="1">Cell membrane</location>
        <topology evidence="1">Single-pass membrane protein</topology>
    </subcellularLocation>
    <subcellularLocation>
        <location evidence="7">Cell membrane</location>
        <topology evidence="7">Single-pass type II membrane protein</topology>
    </subcellularLocation>
</comment>
<proteinExistence type="inferred from homology"/>